<feature type="compositionally biased region" description="Basic and acidic residues" evidence="1">
    <location>
        <begin position="1"/>
        <end position="10"/>
    </location>
</feature>
<organism evidence="2 3">
    <name type="scientific">Pelobates cultripes</name>
    <name type="common">Western spadefoot toad</name>
    <dbReference type="NCBI Taxonomy" id="61616"/>
    <lineage>
        <taxon>Eukaryota</taxon>
        <taxon>Metazoa</taxon>
        <taxon>Chordata</taxon>
        <taxon>Craniata</taxon>
        <taxon>Vertebrata</taxon>
        <taxon>Euteleostomi</taxon>
        <taxon>Amphibia</taxon>
        <taxon>Batrachia</taxon>
        <taxon>Anura</taxon>
        <taxon>Pelobatoidea</taxon>
        <taxon>Pelobatidae</taxon>
        <taxon>Pelobates</taxon>
    </lineage>
</organism>
<dbReference type="EMBL" id="OW240913">
    <property type="protein sequence ID" value="CAH2249637.1"/>
    <property type="molecule type" value="Genomic_DNA"/>
</dbReference>
<proteinExistence type="predicted"/>
<feature type="non-terminal residue" evidence="2">
    <location>
        <position position="1"/>
    </location>
</feature>
<dbReference type="AlphaFoldDB" id="A0AAD1VUH8"/>
<keyword evidence="3" id="KW-1185">Reference proteome</keyword>
<name>A0AAD1VUH8_PELCU</name>
<sequence>KTAPTGDHDPSTLQRNTDYNLTHRPTVTSPPRSNDCLNHLAKNSPEKRYIIPSCQP</sequence>
<dbReference type="Proteomes" id="UP001295444">
    <property type="component" value="Chromosome 02"/>
</dbReference>
<feature type="non-terminal residue" evidence="2">
    <location>
        <position position="56"/>
    </location>
</feature>
<gene>
    <name evidence="2" type="ORF">PECUL_23A055868</name>
</gene>
<evidence type="ECO:0000313" key="3">
    <source>
        <dbReference type="Proteomes" id="UP001295444"/>
    </source>
</evidence>
<evidence type="ECO:0000313" key="2">
    <source>
        <dbReference type="EMBL" id="CAH2249637.1"/>
    </source>
</evidence>
<evidence type="ECO:0000256" key="1">
    <source>
        <dbReference type="SAM" id="MobiDB-lite"/>
    </source>
</evidence>
<feature type="compositionally biased region" description="Polar residues" evidence="1">
    <location>
        <begin position="11"/>
        <end position="36"/>
    </location>
</feature>
<accession>A0AAD1VUH8</accession>
<feature type="region of interest" description="Disordered" evidence="1">
    <location>
        <begin position="1"/>
        <end position="41"/>
    </location>
</feature>
<reference evidence="2" key="1">
    <citation type="submission" date="2022-03" db="EMBL/GenBank/DDBJ databases">
        <authorList>
            <person name="Alioto T."/>
            <person name="Alioto T."/>
            <person name="Gomez Garrido J."/>
        </authorList>
    </citation>
    <scope>NUCLEOTIDE SEQUENCE</scope>
</reference>
<protein>
    <submittedName>
        <fullName evidence="2">Uncharacterized protein</fullName>
    </submittedName>
</protein>